<dbReference type="RefSeq" id="WP_163016865.1">
    <property type="nucleotide sequence ID" value="NZ_CBDRGH010000027.1"/>
</dbReference>
<dbReference type="SUPFAM" id="SSF54593">
    <property type="entry name" value="Glyoxalase/Bleomycin resistance protein/Dihydroxybiphenyl dioxygenase"/>
    <property type="match status" value="1"/>
</dbReference>
<evidence type="ECO:0000313" key="4">
    <source>
        <dbReference type="Proteomes" id="UP000509418"/>
    </source>
</evidence>
<proteinExistence type="predicted"/>
<dbReference type="InterPro" id="IPR037523">
    <property type="entry name" value="VOC_core"/>
</dbReference>
<dbReference type="EMBL" id="CP056041">
    <property type="protein sequence ID" value="QKZ19959.1"/>
    <property type="molecule type" value="Genomic_DNA"/>
</dbReference>
<gene>
    <name evidence="3" type="ORF">HUT05_22910</name>
</gene>
<keyword evidence="4" id="KW-1185">Reference proteome</keyword>
<dbReference type="Gene3D" id="3.10.180.10">
    <property type="entry name" value="2,3-Dihydroxybiphenyl 1,2-Dioxygenase, domain 1"/>
    <property type="match status" value="1"/>
</dbReference>
<dbReference type="InterPro" id="IPR051785">
    <property type="entry name" value="MMCE/EMCE_epimerase"/>
</dbReference>
<keyword evidence="1" id="KW-0479">Metal-binding</keyword>
<dbReference type="PANTHER" id="PTHR43048">
    <property type="entry name" value="METHYLMALONYL-COA EPIMERASE"/>
    <property type="match status" value="1"/>
</dbReference>
<dbReference type="Pfam" id="PF13669">
    <property type="entry name" value="Glyoxalase_4"/>
    <property type="match status" value="1"/>
</dbReference>
<sequence length="144" mass="15701">MILRIDHIGLATEDPEGVAAFMTTLGMRKYDEGHADDYGVACEFWQFGGGLGNPAVEIVSPTQQRSAIGGRLERQGPGLYHLAFEVDDLESETSRLRSQGFTAIDAEPCKGAREGMTVAFLYAPAPANLLLELVHYEPDLGRDM</sequence>
<dbReference type="GO" id="GO:0046491">
    <property type="term" value="P:L-methylmalonyl-CoA metabolic process"/>
    <property type="evidence" value="ECO:0007669"/>
    <property type="project" value="TreeGrafter"/>
</dbReference>
<reference evidence="3 4" key="1">
    <citation type="submission" date="2020-06" db="EMBL/GenBank/DDBJ databases">
        <title>Genome mining for natural products.</title>
        <authorList>
            <person name="Zhang B."/>
            <person name="Shi J."/>
            <person name="Ge H."/>
        </authorList>
    </citation>
    <scope>NUCLEOTIDE SEQUENCE [LARGE SCALE GENOMIC DNA]</scope>
    <source>
        <strain evidence="3 4">NA02069</strain>
    </source>
</reference>
<protein>
    <submittedName>
        <fullName evidence="3">VOC family protein</fullName>
    </submittedName>
</protein>
<name>A0A7H8T8X6_STRCX</name>
<accession>A0A7H8T8X6</accession>
<evidence type="ECO:0000259" key="2">
    <source>
        <dbReference type="PROSITE" id="PS51819"/>
    </source>
</evidence>
<dbReference type="PROSITE" id="PS51819">
    <property type="entry name" value="VOC"/>
    <property type="match status" value="1"/>
</dbReference>
<evidence type="ECO:0000256" key="1">
    <source>
        <dbReference type="ARBA" id="ARBA00022723"/>
    </source>
</evidence>
<dbReference type="InterPro" id="IPR029068">
    <property type="entry name" value="Glyas_Bleomycin-R_OHBP_Dase"/>
</dbReference>
<dbReference type="Proteomes" id="UP000509418">
    <property type="component" value="Chromosome"/>
</dbReference>
<evidence type="ECO:0000313" key="3">
    <source>
        <dbReference type="EMBL" id="QKZ19959.1"/>
    </source>
</evidence>
<dbReference type="GO" id="GO:0004493">
    <property type="term" value="F:methylmalonyl-CoA epimerase activity"/>
    <property type="evidence" value="ECO:0007669"/>
    <property type="project" value="TreeGrafter"/>
</dbReference>
<dbReference type="GO" id="GO:0046872">
    <property type="term" value="F:metal ion binding"/>
    <property type="evidence" value="ECO:0007669"/>
    <property type="project" value="UniProtKB-KW"/>
</dbReference>
<organism evidence="3 4">
    <name type="scientific">Streptomyces chartreusis</name>
    <dbReference type="NCBI Taxonomy" id="1969"/>
    <lineage>
        <taxon>Bacteria</taxon>
        <taxon>Bacillati</taxon>
        <taxon>Actinomycetota</taxon>
        <taxon>Actinomycetes</taxon>
        <taxon>Kitasatosporales</taxon>
        <taxon>Streptomycetaceae</taxon>
        <taxon>Streptomyces</taxon>
    </lineage>
</organism>
<dbReference type="AlphaFoldDB" id="A0A7H8T8X6"/>
<dbReference type="PANTHER" id="PTHR43048:SF3">
    <property type="entry name" value="METHYLMALONYL-COA EPIMERASE, MITOCHONDRIAL"/>
    <property type="match status" value="1"/>
</dbReference>
<feature type="domain" description="VOC" evidence="2">
    <location>
        <begin position="4"/>
        <end position="136"/>
    </location>
</feature>